<reference evidence="1" key="1">
    <citation type="journal article" date="2019" name="Sci. Rep.">
        <title>Draft genome of Tanacetum cinerariifolium, the natural source of mosquito coil.</title>
        <authorList>
            <person name="Yamashiro T."/>
            <person name="Shiraishi A."/>
            <person name="Satake H."/>
            <person name="Nakayama K."/>
        </authorList>
    </citation>
    <scope>NUCLEOTIDE SEQUENCE</scope>
</reference>
<protein>
    <submittedName>
        <fullName evidence="1">Uncharacterized protein</fullName>
    </submittedName>
</protein>
<dbReference type="EMBL" id="BKCJ010295615">
    <property type="protein sequence ID" value="GEZ57417.1"/>
    <property type="molecule type" value="Genomic_DNA"/>
</dbReference>
<organism evidence="1">
    <name type="scientific">Tanacetum cinerariifolium</name>
    <name type="common">Dalmatian daisy</name>
    <name type="synonym">Chrysanthemum cinerariifolium</name>
    <dbReference type="NCBI Taxonomy" id="118510"/>
    <lineage>
        <taxon>Eukaryota</taxon>
        <taxon>Viridiplantae</taxon>
        <taxon>Streptophyta</taxon>
        <taxon>Embryophyta</taxon>
        <taxon>Tracheophyta</taxon>
        <taxon>Spermatophyta</taxon>
        <taxon>Magnoliopsida</taxon>
        <taxon>eudicotyledons</taxon>
        <taxon>Gunneridae</taxon>
        <taxon>Pentapetalae</taxon>
        <taxon>asterids</taxon>
        <taxon>campanulids</taxon>
        <taxon>Asterales</taxon>
        <taxon>Asteraceae</taxon>
        <taxon>Asteroideae</taxon>
        <taxon>Anthemideae</taxon>
        <taxon>Anthemidinae</taxon>
        <taxon>Tanacetum</taxon>
    </lineage>
</organism>
<evidence type="ECO:0000313" key="1">
    <source>
        <dbReference type="EMBL" id="GEZ57417.1"/>
    </source>
</evidence>
<comment type="caution">
    <text evidence="1">The sequence shown here is derived from an EMBL/GenBank/DDBJ whole genome shotgun (WGS) entry which is preliminary data.</text>
</comment>
<dbReference type="AlphaFoldDB" id="A0A699IIL2"/>
<gene>
    <name evidence="1" type="ORF">Tci_529390</name>
</gene>
<accession>A0A699IIL2</accession>
<proteinExistence type="predicted"/>
<sequence length="74" mass="7931">MFNGCIGAIIRNKDDGAELDELRLMRDVGSNSVDDGSGTHCSTSIGQPRHLGNYQQCYSKATISNMLQPDRGGG</sequence>
<name>A0A699IIL2_TANCI</name>